<protein>
    <submittedName>
        <fullName evidence="2">Uncharacterized protein</fullName>
    </submittedName>
</protein>
<name>A0A5B7H9J5_PORTR</name>
<sequence length="73" mass="8010">MRCSNGGGGDDGEERGTRDKGGKTRDEVGGMMWSEVGREAGGENLARSFVDHFFSYSFSSRSQFSFQFVLSTL</sequence>
<dbReference type="EMBL" id="VSRR010024815">
    <property type="protein sequence ID" value="MPC66479.1"/>
    <property type="molecule type" value="Genomic_DNA"/>
</dbReference>
<evidence type="ECO:0000313" key="2">
    <source>
        <dbReference type="EMBL" id="MPC66479.1"/>
    </source>
</evidence>
<accession>A0A5B7H9J5</accession>
<gene>
    <name evidence="2" type="ORF">E2C01_060627</name>
</gene>
<dbReference type="Proteomes" id="UP000324222">
    <property type="component" value="Unassembled WGS sequence"/>
</dbReference>
<dbReference type="AlphaFoldDB" id="A0A5B7H9J5"/>
<proteinExistence type="predicted"/>
<evidence type="ECO:0000313" key="3">
    <source>
        <dbReference type="Proteomes" id="UP000324222"/>
    </source>
</evidence>
<keyword evidence="3" id="KW-1185">Reference proteome</keyword>
<feature type="compositionally biased region" description="Basic and acidic residues" evidence="1">
    <location>
        <begin position="14"/>
        <end position="28"/>
    </location>
</feature>
<comment type="caution">
    <text evidence="2">The sequence shown here is derived from an EMBL/GenBank/DDBJ whole genome shotgun (WGS) entry which is preliminary data.</text>
</comment>
<organism evidence="2 3">
    <name type="scientific">Portunus trituberculatus</name>
    <name type="common">Swimming crab</name>
    <name type="synonym">Neptunus trituberculatus</name>
    <dbReference type="NCBI Taxonomy" id="210409"/>
    <lineage>
        <taxon>Eukaryota</taxon>
        <taxon>Metazoa</taxon>
        <taxon>Ecdysozoa</taxon>
        <taxon>Arthropoda</taxon>
        <taxon>Crustacea</taxon>
        <taxon>Multicrustacea</taxon>
        <taxon>Malacostraca</taxon>
        <taxon>Eumalacostraca</taxon>
        <taxon>Eucarida</taxon>
        <taxon>Decapoda</taxon>
        <taxon>Pleocyemata</taxon>
        <taxon>Brachyura</taxon>
        <taxon>Eubrachyura</taxon>
        <taxon>Portunoidea</taxon>
        <taxon>Portunidae</taxon>
        <taxon>Portuninae</taxon>
        <taxon>Portunus</taxon>
    </lineage>
</organism>
<evidence type="ECO:0000256" key="1">
    <source>
        <dbReference type="SAM" id="MobiDB-lite"/>
    </source>
</evidence>
<feature type="region of interest" description="Disordered" evidence="1">
    <location>
        <begin position="1"/>
        <end position="31"/>
    </location>
</feature>
<reference evidence="2 3" key="1">
    <citation type="submission" date="2019-05" db="EMBL/GenBank/DDBJ databases">
        <title>Another draft genome of Portunus trituberculatus and its Hox gene families provides insights of decapod evolution.</title>
        <authorList>
            <person name="Jeong J.-H."/>
            <person name="Song I."/>
            <person name="Kim S."/>
            <person name="Choi T."/>
            <person name="Kim D."/>
            <person name="Ryu S."/>
            <person name="Kim W."/>
        </authorList>
    </citation>
    <scope>NUCLEOTIDE SEQUENCE [LARGE SCALE GENOMIC DNA]</scope>
    <source>
        <tissue evidence="2">Muscle</tissue>
    </source>
</reference>